<sequence>MTAYPPGSGPPPRVFTEPEALAVVAANRQGVLATLKSDGHPHLSNMLYVWDPDRRALLMSTKAPRIKVRHLRANPRTALQVAGPDFFTYAVAEGEADVSEPTTVPGDEVGRALRPLYPDVPDDDIQALYEQLVKDERVLITVRVTKAYGMTIEFD</sequence>
<keyword evidence="1" id="KW-0560">Oxidoreductase</keyword>
<dbReference type="EMBL" id="SLWS01000012">
    <property type="protein sequence ID" value="TCO52448.1"/>
    <property type="molecule type" value="Genomic_DNA"/>
</dbReference>
<dbReference type="InterPro" id="IPR019920">
    <property type="entry name" value="F420-binding_dom_put"/>
</dbReference>
<evidence type="ECO:0000256" key="1">
    <source>
        <dbReference type="ARBA" id="ARBA00023002"/>
    </source>
</evidence>
<evidence type="ECO:0000259" key="2">
    <source>
        <dbReference type="Pfam" id="PF01243"/>
    </source>
</evidence>
<dbReference type="GO" id="GO:0016627">
    <property type="term" value="F:oxidoreductase activity, acting on the CH-CH group of donors"/>
    <property type="evidence" value="ECO:0007669"/>
    <property type="project" value="TreeGrafter"/>
</dbReference>
<evidence type="ECO:0000313" key="4">
    <source>
        <dbReference type="Proteomes" id="UP000295680"/>
    </source>
</evidence>
<protein>
    <submittedName>
        <fullName evidence="3">PPOX class probable F420-dependent enzyme</fullName>
    </submittedName>
</protein>
<gene>
    <name evidence="3" type="ORF">EV192_112180</name>
</gene>
<dbReference type="GO" id="GO:0070967">
    <property type="term" value="F:coenzyme F420 binding"/>
    <property type="evidence" value="ECO:0007669"/>
    <property type="project" value="TreeGrafter"/>
</dbReference>
<name>A0A4R2J7E8_9PSEU</name>
<comment type="caution">
    <text evidence="3">The sequence shown here is derived from an EMBL/GenBank/DDBJ whole genome shotgun (WGS) entry which is preliminary data.</text>
</comment>
<dbReference type="AlphaFoldDB" id="A0A4R2J7E8"/>
<accession>A0A4R2J7E8</accession>
<dbReference type="SUPFAM" id="SSF50475">
    <property type="entry name" value="FMN-binding split barrel"/>
    <property type="match status" value="1"/>
</dbReference>
<feature type="domain" description="Pyridoxamine 5'-phosphate oxidase N-terminal" evidence="2">
    <location>
        <begin position="17"/>
        <end position="100"/>
    </location>
</feature>
<dbReference type="InterPro" id="IPR012349">
    <property type="entry name" value="Split_barrel_FMN-bd"/>
</dbReference>
<dbReference type="InterPro" id="IPR052019">
    <property type="entry name" value="F420H2_bilvrd_red/Heme_oxyg"/>
</dbReference>
<dbReference type="PANTHER" id="PTHR35176">
    <property type="entry name" value="HEME OXYGENASE HI_0854-RELATED"/>
    <property type="match status" value="1"/>
</dbReference>
<organism evidence="3 4">
    <name type="scientific">Actinocrispum wychmicini</name>
    <dbReference type="NCBI Taxonomy" id="1213861"/>
    <lineage>
        <taxon>Bacteria</taxon>
        <taxon>Bacillati</taxon>
        <taxon>Actinomycetota</taxon>
        <taxon>Actinomycetes</taxon>
        <taxon>Pseudonocardiales</taxon>
        <taxon>Pseudonocardiaceae</taxon>
        <taxon>Actinocrispum</taxon>
    </lineage>
</organism>
<dbReference type="InterPro" id="IPR011576">
    <property type="entry name" value="Pyridox_Oxase_N"/>
</dbReference>
<dbReference type="GO" id="GO:0005829">
    <property type="term" value="C:cytosol"/>
    <property type="evidence" value="ECO:0007669"/>
    <property type="project" value="TreeGrafter"/>
</dbReference>
<keyword evidence="4" id="KW-1185">Reference proteome</keyword>
<dbReference type="OrthoDB" id="1094370at2"/>
<dbReference type="Proteomes" id="UP000295680">
    <property type="component" value="Unassembled WGS sequence"/>
</dbReference>
<reference evidence="3 4" key="1">
    <citation type="submission" date="2019-03" db="EMBL/GenBank/DDBJ databases">
        <title>Genomic Encyclopedia of Type Strains, Phase IV (KMG-IV): sequencing the most valuable type-strain genomes for metagenomic binning, comparative biology and taxonomic classification.</title>
        <authorList>
            <person name="Goeker M."/>
        </authorList>
    </citation>
    <scope>NUCLEOTIDE SEQUENCE [LARGE SCALE GENOMIC DNA]</scope>
    <source>
        <strain evidence="3 4">DSM 45934</strain>
    </source>
</reference>
<dbReference type="NCBIfam" id="TIGR03618">
    <property type="entry name" value="Rv1155_F420"/>
    <property type="match status" value="1"/>
</dbReference>
<evidence type="ECO:0000313" key="3">
    <source>
        <dbReference type="EMBL" id="TCO52448.1"/>
    </source>
</evidence>
<dbReference type="RefSeq" id="WP_132124380.1">
    <property type="nucleotide sequence ID" value="NZ_SLWS01000012.1"/>
</dbReference>
<dbReference type="Pfam" id="PF01243">
    <property type="entry name" value="PNPOx_N"/>
    <property type="match status" value="1"/>
</dbReference>
<dbReference type="Gene3D" id="2.30.110.10">
    <property type="entry name" value="Electron Transport, Fmn-binding Protein, Chain A"/>
    <property type="match status" value="1"/>
</dbReference>
<dbReference type="PANTHER" id="PTHR35176:SF2">
    <property type="entry name" value="F420H(2)-DEPENDENT REDUCTASE RV1155"/>
    <property type="match status" value="1"/>
</dbReference>
<proteinExistence type="predicted"/>